<evidence type="ECO:0000256" key="1">
    <source>
        <dbReference type="SAM" id="MobiDB-lite"/>
    </source>
</evidence>
<name>A0AAV2F843_9ROSI</name>
<evidence type="ECO:0000259" key="2">
    <source>
        <dbReference type="Pfam" id="PF14244"/>
    </source>
</evidence>
<sequence>MASFSAVNATFGPPPSGAASGGVPPVTAIPSSVPPVSAMSGGSASIGATLSPAHPFFVANDDLSAQQFVIVLLSGSNYHSWGRSMRMGLHARNKLPLIDSPSSVPSPDVPLWSAWDQANVLVLGWIQRSVAPEIAQSILWFNTAVEAWEDLRERFSEGNEIRISDLYDEIAALKQGSLSISSYFTKFRVLWEEFLILRPLPVCSCNPKCMCDASSIPRGYMRRDQVIRFLKGLNESFGHIKSQLLMMDPLPSINKVFSNLAQHERQSVNPSLLPTALAAHTHGALKGQHSSQGGSSKGQTSNASGQGGGKKRPYCTHCEGYGHTVDRCYKLHGYPPGYKHRRVNAAVTEVDQLHSTEGVVGNESVVLTRAQHQSLLHQMQSPQVQHLPATPAVNLVTSTRQMTPTPAAPASIPSAAAPVTLPSTDDSSYIPQPLGDNDITTEDTCTILSSSNLALNSMDWIVDSGATDHVVSVLHLF</sequence>
<gene>
    <name evidence="3" type="ORF">LTRI10_LOCUS34904</name>
</gene>
<proteinExistence type="predicted"/>
<dbReference type="PANTHER" id="PTHR37610">
    <property type="entry name" value="CCHC-TYPE DOMAIN-CONTAINING PROTEIN"/>
    <property type="match status" value="1"/>
</dbReference>
<accession>A0AAV2F843</accession>
<dbReference type="Pfam" id="PF14244">
    <property type="entry name" value="Retrotran_gag_3"/>
    <property type="match status" value="1"/>
</dbReference>
<organism evidence="3 4">
    <name type="scientific">Linum trigynum</name>
    <dbReference type="NCBI Taxonomy" id="586398"/>
    <lineage>
        <taxon>Eukaryota</taxon>
        <taxon>Viridiplantae</taxon>
        <taxon>Streptophyta</taxon>
        <taxon>Embryophyta</taxon>
        <taxon>Tracheophyta</taxon>
        <taxon>Spermatophyta</taxon>
        <taxon>Magnoliopsida</taxon>
        <taxon>eudicotyledons</taxon>
        <taxon>Gunneridae</taxon>
        <taxon>Pentapetalae</taxon>
        <taxon>rosids</taxon>
        <taxon>fabids</taxon>
        <taxon>Malpighiales</taxon>
        <taxon>Linaceae</taxon>
        <taxon>Linum</taxon>
    </lineage>
</organism>
<dbReference type="InterPro" id="IPR029472">
    <property type="entry name" value="Copia-like_N"/>
</dbReference>
<feature type="region of interest" description="Disordered" evidence="1">
    <location>
        <begin position="283"/>
        <end position="313"/>
    </location>
</feature>
<dbReference type="AlphaFoldDB" id="A0AAV2F843"/>
<dbReference type="Proteomes" id="UP001497516">
    <property type="component" value="Chromosome 6"/>
</dbReference>
<reference evidence="3 4" key="1">
    <citation type="submission" date="2024-04" db="EMBL/GenBank/DDBJ databases">
        <authorList>
            <person name="Fracassetti M."/>
        </authorList>
    </citation>
    <scope>NUCLEOTIDE SEQUENCE [LARGE SCALE GENOMIC DNA]</scope>
</reference>
<dbReference type="PANTHER" id="PTHR37610:SF55">
    <property type="entry name" value="RETROTRANSPOSON COPIA-LIKE N-TERMINAL DOMAIN-CONTAINING PROTEIN"/>
    <property type="match status" value="1"/>
</dbReference>
<feature type="domain" description="Retrotransposon Copia-like N-terminal" evidence="2">
    <location>
        <begin position="67"/>
        <end position="99"/>
    </location>
</feature>
<evidence type="ECO:0000313" key="4">
    <source>
        <dbReference type="Proteomes" id="UP001497516"/>
    </source>
</evidence>
<protein>
    <recommendedName>
        <fullName evidence="2">Retrotransposon Copia-like N-terminal domain-containing protein</fullName>
    </recommendedName>
</protein>
<feature type="compositionally biased region" description="Low complexity" evidence="1">
    <location>
        <begin position="286"/>
        <end position="299"/>
    </location>
</feature>
<dbReference type="EMBL" id="OZ034819">
    <property type="protein sequence ID" value="CAL1394399.1"/>
    <property type="molecule type" value="Genomic_DNA"/>
</dbReference>
<evidence type="ECO:0000313" key="3">
    <source>
        <dbReference type="EMBL" id="CAL1394399.1"/>
    </source>
</evidence>
<keyword evidence="4" id="KW-1185">Reference proteome</keyword>